<keyword evidence="4" id="KW-0694">RNA-binding</keyword>
<dbReference type="InterPro" id="IPR014001">
    <property type="entry name" value="Helicase_ATP-bd"/>
</dbReference>
<dbReference type="InterPro" id="IPR027417">
    <property type="entry name" value="P-loop_NTPase"/>
</dbReference>
<dbReference type="Pfam" id="PF00270">
    <property type="entry name" value="DEAD"/>
    <property type="match status" value="1"/>
</dbReference>
<comment type="function">
    <text evidence="4">RNA helicase.</text>
</comment>
<dbReference type="SUPFAM" id="SSF52540">
    <property type="entry name" value="P-loop containing nucleoside triphosphate hydrolases"/>
    <property type="match status" value="1"/>
</dbReference>
<evidence type="ECO:0000259" key="5">
    <source>
        <dbReference type="PROSITE" id="PS51192"/>
    </source>
</evidence>
<dbReference type="AlphaFoldDB" id="A0A6N2MKU4"/>
<keyword evidence="3 4" id="KW-0067">ATP-binding</keyword>
<dbReference type="SMART" id="SM00487">
    <property type="entry name" value="DEXDc"/>
    <property type="match status" value="1"/>
</dbReference>
<sequence length="147" mass="16419">MTGLGFEAPTLIQAQAIPVILSGRHVLVNAATGTGKTVAYLAPIIHHLLSYTSRIHRENGTYALVLVPTRELCLQVYEILQKLLHRFHWIVPGYVMGGENRSKEKARLRKGISILIATPGRLLDHLKNTACFAHTNLRWIIFDEADS</sequence>
<keyword evidence="4" id="KW-0347">Helicase</keyword>
<feature type="domain" description="Helicase ATP-binding" evidence="5">
    <location>
        <begin position="17"/>
        <end position="147"/>
    </location>
</feature>
<dbReference type="EC" id="3.6.4.13" evidence="4"/>
<dbReference type="EMBL" id="CAADRP010001863">
    <property type="protein sequence ID" value="VFU54873.1"/>
    <property type="molecule type" value="Genomic_DNA"/>
</dbReference>
<accession>A0A6N2MKU4</accession>
<proteinExistence type="inferred from homology"/>
<dbReference type="PANTHER" id="PTHR24031">
    <property type="entry name" value="RNA HELICASE"/>
    <property type="match status" value="1"/>
</dbReference>
<evidence type="ECO:0000256" key="3">
    <source>
        <dbReference type="ARBA" id="ARBA00022840"/>
    </source>
</evidence>
<dbReference type="InterPro" id="IPR011545">
    <property type="entry name" value="DEAD/DEAH_box_helicase_dom"/>
</dbReference>
<reference evidence="6" key="1">
    <citation type="submission" date="2019-03" db="EMBL/GenBank/DDBJ databases">
        <authorList>
            <person name="Mank J."/>
            <person name="Almeida P."/>
        </authorList>
    </citation>
    <scope>NUCLEOTIDE SEQUENCE</scope>
    <source>
        <strain evidence="6">78183</strain>
    </source>
</reference>
<comment type="domain">
    <text evidence="4">The Q motif is unique to and characteristic of the DEAD box family of RNA helicases and controls ATP binding and hydrolysis.</text>
</comment>
<name>A0A6N2MKU4_SALVM</name>
<protein>
    <recommendedName>
        <fullName evidence="4">ATP-dependent RNA helicase</fullName>
        <ecNumber evidence="4">3.6.4.13</ecNumber>
    </recommendedName>
</protein>
<comment type="similarity">
    <text evidence="4">Belongs to the DEAD box helicase family.</text>
</comment>
<dbReference type="PROSITE" id="PS51192">
    <property type="entry name" value="HELICASE_ATP_BIND_1"/>
    <property type="match status" value="1"/>
</dbReference>
<dbReference type="GO" id="GO:0003723">
    <property type="term" value="F:RNA binding"/>
    <property type="evidence" value="ECO:0007669"/>
    <property type="project" value="UniProtKB-UniRule"/>
</dbReference>
<dbReference type="Gene3D" id="3.40.50.300">
    <property type="entry name" value="P-loop containing nucleotide triphosphate hydrolases"/>
    <property type="match status" value="1"/>
</dbReference>
<evidence type="ECO:0000313" key="6">
    <source>
        <dbReference type="EMBL" id="VFU54873.1"/>
    </source>
</evidence>
<evidence type="ECO:0000256" key="4">
    <source>
        <dbReference type="RuleBase" id="RU365068"/>
    </source>
</evidence>
<evidence type="ECO:0000256" key="1">
    <source>
        <dbReference type="ARBA" id="ARBA00022741"/>
    </source>
</evidence>
<evidence type="ECO:0000256" key="2">
    <source>
        <dbReference type="ARBA" id="ARBA00022801"/>
    </source>
</evidence>
<dbReference type="GO" id="GO:0003724">
    <property type="term" value="F:RNA helicase activity"/>
    <property type="evidence" value="ECO:0007669"/>
    <property type="project" value="UniProtKB-EC"/>
</dbReference>
<gene>
    <name evidence="6" type="ORF">SVIM_LOCUS386346</name>
</gene>
<dbReference type="GO" id="GO:0005524">
    <property type="term" value="F:ATP binding"/>
    <property type="evidence" value="ECO:0007669"/>
    <property type="project" value="UniProtKB-UniRule"/>
</dbReference>
<keyword evidence="2 4" id="KW-0378">Hydrolase</keyword>
<comment type="catalytic activity">
    <reaction evidence="4">
        <text>ATP + H2O = ADP + phosphate + H(+)</text>
        <dbReference type="Rhea" id="RHEA:13065"/>
        <dbReference type="ChEBI" id="CHEBI:15377"/>
        <dbReference type="ChEBI" id="CHEBI:15378"/>
        <dbReference type="ChEBI" id="CHEBI:30616"/>
        <dbReference type="ChEBI" id="CHEBI:43474"/>
        <dbReference type="ChEBI" id="CHEBI:456216"/>
        <dbReference type="EC" id="3.6.4.13"/>
    </reaction>
</comment>
<dbReference type="GO" id="GO:0016787">
    <property type="term" value="F:hydrolase activity"/>
    <property type="evidence" value="ECO:0007669"/>
    <property type="project" value="UniProtKB-KW"/>
</dbReference>
<keyword evidence="1 4" id="KW-0547">Nucleotide-binding</keyword>
<organism evidence="6">
    <name type="scientific">Salix viminalis</name>
    <name type="common">Common osier</name>
    <name type="synonym">Basket willow</name>
    <dbReference type="NCBI Taxonomy" id="40686"/>
    <lineage>
        <taxon>Eukaryota</taxon>
        <taxon>Viridiplantae</taxon>
        <taxon>Streptophyta</taxon>
        <taxon>Embryophyta</taxon>
        <taxon>Tracheophyta</taxon>
        <taxon>Spermatophyta</taxon>
        <taxon>Magnoliopsida</taxon>
        <taxon>eudicotyledons</taxon>
        <taxon>Gunneridae</taxon>
        <taxon>Pentapetalae</taxon>
        <taxon>rosids</taxon>
        <taxon>fabids</taxon>
        <taxon>Malpighiales</taxon>
        <taxon>Salicaceae</taxon>
        <taxon>Saliceae</taxon>
        <taxon>Salix</taxon>
    </lineage>
</organism>